<dbReference type="AlphaFoldDB" id="A0A9N7W1K8"/>
<protein>
    <submittedName>
        <fullName evidence="1">Uncharacterized protein</fullName>
    </submittedName>
</protein>
<organism evidence="1 2">
    <name type="scientific">Pleuronectes platessa</name>
    <name type="common">European plaice</name>
    <dbReference type="NCBI Taxonomy" id="8262"/>
    <lineage>
        <taxon>Eukaryota</taxon>
        <taxon>Metazoa</taxon>
        <taxon>Chordata</taxon>
        <taxon>Craniata</taxon>
        <taxon>Vertebrata</taxon>
        <taxon>Euteleostomi</taxon>
        <taxon>Actinopterygii</taxon>
        <taxon>Neopterygii</taxon>
        <taxon>Teleostei</taxon>
        <taxon>Neoteleostei</taxon>
        <taxon>Acanthomorphata</taxon>
        <taxon>Carangaria</taxon>
        <taxon>Pleuronectiformes</taxon>
        <taxon>Pleuronectoidei</taxon>
        <taxon>Pleuronectidae</taxon>
        <taxon>Pleuronectes</taxon>
    </lineage>
</organism>
<proteinExistence type="predicted"/>
<comment type="caution">
    <text evidence="1">The sequence shown here is derived from an EMBL/GenBank/DDBJ whole genome shotgun (WGS) entry which is preliminary data.</text>
</comment>
<gene>
    <name evidence="1" type="ORF">PLEPLA_LOCUS47821</name>
</gene>
<accession>A0A9N7W1K8</accession>
<reference evidence="1" key="1">
    <citation type="submission" date="2020-03" db="EMBL/GenBank/DDBJ databases">
        <authorList>
            <person name="Weist P."/>
        </authorList>
    </citation>
    <scope>NUCLEOTIDE SEQUENCE</scope>
</reference>
<keyword evidence="2" id="KW-1185">Reference proteome</keyword>
<dbReference type="Proteomes" id="UP001153269">
    <property type="component" value="Unassembled WGS sequence"/>
</dbReference>
<dbReference type="EMBL" id="CADEAL010004455">
    <property type="protein sequence ID" value="CAB1459984.1"/>
    <property type="molecule type" value="Genomic_DNA"/>
</dbReference>
<evidence type="ECO:0000313" key="1">
    <source>
        <dbReference type="EMBL" id="CAB1459984.1"/>
    </source>
</evidence>
<name>A0A9N7W1K8_PLEPL</name>
<sequence>MQDGSRHHIQYTVELVEAITVVWGKDQKHTTVEDLNSGSSLNRGYDRNNEMPGRSWTYICEGKWELGEGGNLHNQNSRAGGHYRIFSPSIWYLGNGTSIEEYPYQGKRLRKQPSLYGRHRFKSEGLKPHYYCRNLAQHPTGAELPQDRRRI</sequence>
<evidence type="ECO:0000313" key="2">
    <source>
        <dbReference type="Proteomes" id="UP001153269"/>
    </source>
</evidence>